<evidence type="ECO:0008006" key="3">
    <source>
        <dbReference type="Google" id="ProtNLM"/>
    </source>
</evidence>
<dbReference type="AlphaFoldDB" id="A0A444QBJ9"/>
<comment type="caution">
    <text evidence="1">The sequence shown here is derived from an EMBL/GenBank/DDBJ whole genome shotgun (WGS) entry which is preliminary data.</text>
</comment>
<dbReference type="Proteomes" id="UP000288603">
    <property type="component" value="Unassembled WGS sequence"/>
</dbReference>
<organism evidence="1 2">
    <name type="scientific">Labedella populi</name>
    <dbReference type="NCBI Taxonomy" id="2498850"/>
    <lineage>
        <taxon>Bacteria</taxon>
        <taxon>Bacillati</taxon>
        <taxon>Actinomycetota</taxon>
        <taxon>Actinomycetes</taxon>
        <taxon>Micrococcales</taxon>
        <taxon>Microbacteriaceae</taxon>
        <taxon>Labedella</taxon>
    </lineage>
</organism>
<dbReference type="RefSeq" id="WP_128498902.1">
    <property type="nucleotide sequence ID" value="NZ_RZNC01000003.1"/>
</dbReference>
<reference evidence="1 2" key="1">
    <citation type="submission" date="2018-12" db="EMBL/GenBank/DDBJ databases">
        <authorList>
            <person name="Li F."/>
        </authorList>
    </citation>
    <scope>NUCLEOTIDE SEQUENCE [LARGE SCALE GENOMIC DNA]</scope>
    <source>
        <strain evidence="1 2">8H24J-4-2</strain>
    </source>
</reference>
<protein>
    <recommendedName>
        <fullName evidence="3">AbiEi antitoxin C-terminal domain-containing protein</fullName>
    </recommendedName>
</protein>
<dbReference type="OrthoDB" id="4802815at2"/>
<gene>
    <name evidence="1" type="ORF">ELQ92_10455</name>
</gene>
<proteinExistence type="predicted"/>
<evidence type="ECO:0000313" key="1">
    <source>
        <dbReference type="EMBL" id="RWZ61413.1"/>
    </source>
</evidence>
<evidence type="ECO:0000313" key="2">
    <source>
        <dbReference type="Proteomes" id="UP000288603"/>
    </source>
</evidence>
<dbReference type="EMBL" id="RZNC01000003">
    <property type="protein sequence ID" value="RWZ61413.1"/>
    <property type="molecule type" value="Genomic_DNA"/>
</dbReference>
<accession>A0A444QBJ9</accession>
<keyword evidence="2" id="KW-1185">Reference proteome</keyword>
<sequence length="191" mass="20351">MTSLLLPALFVDGREFSIAELSAARLDGDLVGVGTAYAPIGDLVDHRHRAAAIATDVPPGGIVVGRSAAWLHSGCGRLPLPLEIGVTGPATRWRRPYRSTRSMRIRPEHREVVGIDGSSVVTLSPIATILDLARVGDLASDDTLIRAVAQQRGVSPAEVFAALDGWSHLPGKRDALARLEECFAPQPPLTR</sequence>
<name>A0A444QBJ9_9MICO</name>